<dbReference type="InterPro" id="IPR039602">
    <property type="entry name" value="Rxt2"/>
</dbReference>
<dbReference type="PANTHER" id="PTHR28232:SF1">
    <property type="entry name" value="TRANSCRIPTIONAL REGULATORY PROTEIN RXT2"/>
    <property type="match status" value="1"/>
</dbReference>
<gene>
    <name evidence="3" type="ORF">ESCO_006507</name>
</gene>
<dbReference type="STRING" id="150374.A0A0N0RSY4"/>
<keyword evidence="4" id="KW-1185">Reference proteome</keyword>
<dbReference type="GO" id="GO:0005829">
    <property type="term" value="C:cytosol"/>
    <property type="evidence" value="ECO:0007669"/>
    <property type="project" value="TreeGrafter"/>
</dbReference>
<accession>A0A0N0RSY4</accession>
<feature type="domain" description="Transcriptional regulatory protein RXT2 N-terminal" evidence="2">
    <location>
        <begin position="36"/>
        <end position="177"/>
    </location>
</feature>
<sequence length="478" mass="53440">MASQQILFAETIAAMKKAIKRKAYESDSDSDIESYTNRGHKLKRRARFAHKGQLMPTVEPSAYKEAVDYAGARRSIIHRNPPLIDEDGYEIDSDDDESQVEEAILSAAELNPYANIRLEHILAPLTASTDLPSHPVLSKPFTSTTLTKLVSQSCNIMHKENQSLWQVRHLWTSLCGDATWAPCHTMVGQNDIDFYSDDFLNRHLQRLQKVTMEDAGRAASPAVPGDEMQIDHASAHAEKPEIADVLMGNTDAPVSKRTPLPTDDARNGSKDADVNQEPKGKQIQSQSGEDTEMANGKASKQTNGRTSPNDKNGPRPNHEGGTSSSENVQMQLEPEPTDNPGLNQHKRPPDAWDGVFDESWIHPMFLPPPSARLDRNLGLPDKEAEDMRKLLALYVQKQEEVCRGAAKLHEGLLRAERLRKSVLHWAKAEAHCGASRDMSDGEDWYDKEEWGLAEDLKKGQDEEEEDTQTTGKKTRNRR</sequence>
<organism evidence="3 4">
    <name type="scientific">Escovopsis weberi</name>
    <dbReference type="NCBI Taxonomy" id="150374"/>
    <lineage>
        <taxon>Eukaryota</taxon>
        <taxon>Fungi</taxon>
        <taxon>Dikarya</taxon>
        <taxon>Ascomycota</taxon>
        <taxon>Pezizomycotina</taxon>
        <taxon>Sordariomycetes</taxon>
        <taxon>Hypocreomycetidae</taxon>
        <taxon>Hypocreales</taxon>
        <taxon>Hypocreaceae</taxon>
        <taxon>Escovopsis</taxon>
    </lineage>
</organism>
<dbReference type="AlphaFoldDB" id="A0A0N0RSY4"/>
<evidence type="ECO:0000259" key="2">
    <source>
        <dbReference type="Pfam" id="PF08595"/>
    </source>
</evidence>
<feature type="compositionally biased region" description="Polar residues" evidence="1">
    <location>
        <begin position="298"/>
        <end position="310"/>
    </location>
</feature>
<name>A0A0N0RSY4_ESCWE</name>
<dbReference type="PANTHER" id="PTHR28232">
    <property type="entry name" value="TRANSCRIPTIONAL REGULATORY PROTEIN RXT2"/>
    <property type="match status" value="1"/>
</dbReference>
<protein>
    <submittedName>
        <fullName evidence="3">Transcriptional regulatory protein rxt2</fullName>
    </submittedName>
</protein>
<dbReference type="Proteomes" id="UP000053831">
    <property type="component" value="Unassembled WGS sequence"/>
</dbReference>
<feature type="compositionally biased region" description="Polar residues" evidence="1">
    <location>
        <begin position="320"/>
        <end position="330"/>
    </location>
</feature>
<reference evidence="3 4" key="1">
    <citation type="submission" date="2015-07" db="EMBL/GenBank/DDBJ databases">
        <title>The genome of the fungus Escovopsis weberi, a specialized disease agent of ant agriculture.</title>
        <authorList>
            <person name="de Man T.J."/>
            <person name="Stajich J.E."/>
            <person name="Kubicek C.P."/>
            <person name="Chenthamara K."/>
            <person name="Atanasova L."/>
            <person name="Druzhinina I.S."/>
            <person name="Birnbaum S."/>
            <person name="Barribeau S.M."/>
            <person name="Teiling C."/>
            <person name="Suen G."/>
            <person name="Currie C."/>
            <person name="Gerardo N.M."/>
        </authorList>
    </citation>
    <scope>NUCLEOTIDE SEQUENCE [LARGE SCALE GENOMIC DNA]</scope>
</reference>
<comment type="caution">
    <text evidence="3">The sequence shown here is derived from an EMBL/GenBank/DDBJ whole genome shotgun (WGS) entry which is preliminary data.</text>
</comment>
<evidence type="ECO:0000313" key="3">
    <source>
        <dbReference type="EMBL" id="KOS17395.1"/>
    </source>
</evidence>
<proteinExistence type="predicted"/>
<feature type="region of interest" description="Disordered" evidence="1">
    <location>
        <begin position="251"/>
        <end position="351"/>
    </location>
</feature>
<evidence type="ECO:0000313" key="4">
    <source>
        <dbReference type="Proteomes" id="UP000053831"/>
    </source>
</evidence>
<dbReference type="GO" id="GO:0033698">
    <property type="term" value="C:Rpd3L complex"/>
    <property type="evidence" value="ECO:0007669"/>
    <property type="project" value="TreeGrafter"/>
</dbReference>
<evidence type="ECO:0000256" key="1">
    <source>
        <dbReference type="SAM" id="MobiDB-lite"/>
    </source>
</evidence>
<dbReference type="InterPro" id="IPR013904">
    <property type="entry name" value="RXT2_N"/>
</dbReference>
<dbReference type="EMBL" id="LGSR01000026">
    <property type="protein sequence ID" value="KOS17395.1"/>
    <property type="molecule type" value="Genomic_DNA"/>
</dbReference>
<feature type="region of interest" description="Disordered" evidence="1">
    <location>
        <begin position="454"/>
        <end position="478"/>
    </location>
</feature>
<dbReference type="OrthoDB" id="2405722at2759"/>
<dbReference type="Pfam" id="PF08595">
    <property type="entry name" value="RXT2_N"/>
    <property type="match status" value="1"/>
</dbReference>
<feature type="compositionally biased region" description="Basic and acidic residues" evidence="1">
    <location>
        <begin position="263"/>
        <end position="280"/>
    </location>
</feature>